<reference evidence="2 3" key="1">
    <citation type="submission" date="2019-02" db="EMBL/GenBank/DDBJ databases">
        <title>Planctomycetal bacteria perform biofilm scaping via a novel small molecule.</title>
        <authorList>
            <person name="Jeske O."/>
            <person name="Boedeker C."/>
            <person name="Wiegand S."/>
            <person name="Breitling P."/>
            <person name="Kallscheuer N."/>
            <person name="Jogler M."/>
            <person name="Rohde M."/>
            <person name="Petersen J."/>
            <person name="Medema M.H."/>
            <person name="Surup F."/>
            <person name="Jogler C."/>
        </authorList>
    </citation>
    <scope>NUCLEOTIDE SEQUENCE [LARGE SCALE GENOMIC DNA]</scope>
    <source>
        <strain evidence="2 3">Mal15</strain>
    </source>
</reference>
<dbReference type="SUPFAM" id="SSF55729">
    <property type="entry name" value="Acyl-CoA N-acyltransferases (Nat)"/>
    <property type="match status" value="1"/>
</dbReference>
<dbReference type="GO" id="GO:0016747">
    <property type="term" value="F:acyltransferase activity, transferring groups other than amino-acyl groups"/>
    <property type="evidence" value="ECO:0007669"/>
    <property type="project" value="InterPro"/>
</dbReference>
<sequence length="168" mass="18778">MYKIRPFHDSDWETTWQIIEPVFHAGQTYPYPPTISKQESYSVWVATPECTYVAEDEPGQILGTYYLKPNQPGQGAHVCNCGYIVSDLARGRGVASAMCEHSQEQAIRLGYRAMQYNLVVSTNDGAVRLWEKHGFDVVGRLPGAFKHPIAGYVDALVMFKKLTSTVCG</sequence>
<dbReference type="InterPro" id="IPR052742">
    <property type="entry name" value="Mito_N-acetyltransferase"/>
</dbReference>
<evidence type="ECO:0000259" key="1">
    <source>
        <dbReference type="PROSITE" id="PS51186"/>
    </source>
</evidence>
<proteinExistence type="predicted"/>
<organism evidence="2 3">
    <name type="scientific">Stieleria maiorica</name>
    <dbReference type="NCBI Taxonomy" id="2795974"/>
    <lineage>
        <taxon>Bacteria</taxon>
        <taxon>Pseudomonadati</taxon>
        <taxon>Planctomycetota</taxon>
        <taxon>Planctomycetia</taxon>
        <taxon>Pirellulales</taxon>
        <taxon>Pirellulaceae</taxon>
        <taxon>Stieleria</taxon>
    </lineage>
</organism>
<evidence type="ECO:0000313" key="3">
    <source>
        <dbReference type="Proteomes" id="UP000321353"/>
    </source>
</evidence>
<dbReference type="InterPro" id="IPR016181">
    <property type="entry name" value="Acyl_CoA_acyltransferase"/>
</dbReference>
<dbReference type="PROSITE" id="PS51186">
    <property type="entry name" value="GNAT"/>
    <property type="match status" value="1"/>
</dbReference>
<name>A0A5B9MDP9_9BACT</name>
<dbReference type="Pfam" id="PF00583">
    <property type="entry name" value="Acetyltransf_1"/>
    <property type="match status" value="1"/>
</dbReference>
<dbReference type="KEGG" id="smam:Mal15_29810"/>
<dbReference type="InterPro" id="IPR000182">
    <property type="entry name" value="GNAT_dom"/>
</dbReference>
<dbReference type="EMBL" id="CP036264">
    <property type="protein sequence ID" value="QEF98923.1"/>
    <property type="molecule type" value="Genomic_DNA"/>
</dbReference>
<dbReference type="CDD" id="cd04301">
    <property type="entry name" value="NAT_SF"/>
    <property type="match status" value="1"/>
</dbReference>
<dbReference type="RefSeq" id="WP_147868397.1">
    <property type="nucleotide sequence ID" value="NZ_CP036264.1"/>
</dbReference>
<dbReference type="AlphaFoldDB" id="A0A5B9MDP9"/>
<keyword evidence="2" id="KW-0808">Transferase</keyword>
<keyword evidence="3" id="KW-1185">Reference proteome</keyword>
<protein>
    <submittedName>
        <fullName evidence="2">Acetyltransferase (GNAT) family protein</fullName>
    </submittedName>
</protein>
<accession>A0A5B9MDP9</accession>
<gene>
    <name evidence="2" type="ORF">Mal15_29810</name>
</gene>
<feature type="domain" description="N-acetyltransferase" evidence="1">
    <location>
        <begin position="2"/>
        <end position="163"/>
    </location>
</feature>
<dbReference type="Gene3D" id="3.40.630.30">
    <property type="match status" value="1"/>
</dbReference>
<dbReference type="PANTHER" id="PTHR43138">
    <property type="entry name" value="ACETYLTRANSFERASE, GNAT FAMILY"/>
    <property type="match status" value="1"/>
</dbReference>
<evidence type="ECO:0000313" key="2">
    <source>
        <dbReference type="EMBL" id="QEF98923.1"/>
    </source>
</evidence>
<dbReference type="Proteomes" id="UP000321353">
    <property type="component" value="Chromosome"/>
</dbReference>
<dbReference type="PANTHER" id="PTHR43138:SF1">
    <property type="entry name" value="N-ACETYLTRANSFERASE ACA1"/>
    <property type="match status" value="1"/>
</dbReference>